<dbReference type="InterPro" id="IPR018709">
    <property type="entry name" value="CoA_activase_DUF2229"/>
</dbReference>
<dbReference type="InterPro" id="IPR051805">
    <property type="entry name" value="Dehydratase_Activator_Redct"/>
</dbReference>
<dbReference type="Pfam" id="PF09989">
    <property type="entry name" value="DUF2229"/>
    <property type="match status" value="1"/>
</dbReference>
<gene>
    <name evidence="2" type="ORF">S03H2_51971</name>
</gene>
<feature type="non-terminal residue" evidence="2">
    <location>
        <position position="137"/>
    </location>
</feature>
<accession>X1GYA2</accession>
<sequence length="137" mass="15713">MNETPSEIRKASQLARKRQYQFSEELKKKGQEVVDNLGKKKGFVIISRPYNGCDPGLNLDIVEKMRELGMLAIPMDFLDLDPSLISQDYPNMYWAYGQKILAAARVIKETDNLYPIYITNFGCGPDSFISKYFAEEM</sequence>
<proteinExistence type="predicted"/>
<feature type="domain" description="DUF2229" evidence="1">
    <location>
        <begin position="4"/>
        <end position="77"/>
    </location>
</feature>
<dbReference type="AlphaFoldDB" id="X1GYA2"/>
<evidence type="ECO:0000259" key="1">
    <source>
        <dbReference type="Pfam" id="PF09989"/>
    </source>
</evidence>
<evidence type="ECO:0000313" key="2">
    <source>
        <dbReference type="EMBL" id="GAH62906.1"/>
    </source>
</evidence>
<organism evidence="2">
    <name type="scientific">marine sediment metagenome</name>
    <dbReference type="NCBI Taxonomy" id="412755"/>
    <lineage>
        <taxon>unclassified sequences</taxon>
        <taxon>metagenomes</taxon>
        <taxon>ecological metagenomes</taxon>
    </lineage>
</organism>
<name>X1GYA2_9ZZZZ</name>
<comment type="caution">
    <text evidence="2">The sequence shown here is derived from an EMBL/GenBank/DDBJ whole genome shotgun (WGS) entry which is preliminary data.</text>
</comment>
<reference evidence="2" key="1">
    <citation type="journal article" date="2014" name="Front. Microbiol.">
        <title>High frequency of phylogenetically diverse reductive dehalogenase-homologous genes in deep subseafloor sedimentary metagenomes.</title>
        <authorList>
            <person name="Kawai M."/>
            <person name="Futagami T."/>
            <person name="Toyoda A."/>
            <person name="Takaki Y."/>
            <person name="Nishi S."/>
            <person name="Hori S."/>
            <person name="Arai W."/>
            <person name="Tsubouchi T."/>
            <person name="Morono Y."/>
            <person name="Uchiyama I."/>
            <person name="Ito T."/>
            <person name="Fujiyama A."/>
            <person name="Inagaki F."/>
            <person name="Takami H."/>
        </authorList>
    </citation>
    <scope>NUCLEOTIDE SEQUENCE</scope>
    <source>
        <strain evidence="2">Expedition CK06-06</strain>
    </source>
</reference>
<dbReference type="PANTHER" id="PTHR32329">
    <property type="entry name" value="BIFUNCTIONAL PROTEIN [INCLUDES 2-HYDROXYACYL-COA DEHYDRATASE (N-TER) AND ITS ACTIVATOR DOMAIN (C_TERM)-RELATED"/>
    <property type="match status" value="1"/>
</dbReference>
<dbReference type="PANTHER" id="PTHR32329:SF2">
    <property type="entry name" value="BIFUNCTIONAL PROTEIN [INCLUDES 2-HYDROXYACYL-COA DEHYDRATASE (N-TER) AND ITS ACTIVATOR DOMAIN (C_TERM)"/>
    <property type="match status" value="1"/>
</dbReference>
<dbReference type="EMBL" id="BARU01033003">
    <property type="protein sequence ID" value="GAH62906.1"/>
    <property type="molecule type" value="Genomic_DNA"/>
</dbReference>
<protein>
    <recommendedName>
        <fullName evidence="1">DUF2229 domain-containing protein</fullName>
    </recommendedName>
</protein>